<dbReference type="AlphaFoldDB" id="A0A9X2HJH6"/>
<evidence type="ECO:0000313" key="2">
    <source>
        <dbReference type="Proteomes" id="UP001139451"/>
    </source>
</evidence>
<evidence type="ECO:0008006" key="3">
    <source>
        <dbReference type="Google" id="ProtNLM"/>
    </source>
</evidence>
<dbReference type="EMBL" id="JAMLDX010000014">
    <property type="protein sequence ID" value="MCP3732008.1"/>
    <property type="molecule type" value="Genomic_DNA"/>
</dbReference>
<dbReference type="Proteomes" id="UP001139451">
    <property type="component" value="Unassembled WGS sequence"/>
</dbReference>
<name>A0A9X2HJH6_9SPHN</name>
<keyword evidence="2" id="KW-1185">Reference proteome</keyword>
<comment type="caution">
    <text evidence="1">The sequence shown here is derived from an EMBL/GenBank/DDBJ whole genome shotgun (WGS) entry which is preliminary data.</text>
</comment>
<protein>
    <recommendedName>
        <fullName evidence="3">Lipoprotein</fullName>
    </recommendedName>
</protein>
<gene>
    <name evidence="1" type="ORF">M9978_16405</name>
</gene>
<accession>A0A9X2HJH6</accession>
<dbReference type="PROSITE" id="PS51257">
    <property type="entry name" value="PROKAR_LIPOPROTEIN"/>
    <property type="match status" value="1"/>
</dbReference>
<sequence>MKGASFAAIMFVLTLSGCGRPEPTAVEKAERRYTEARKTGTKEDQCREGRRLLEAWTEAGETRNVPMWKNNIDITCGALEIERATRVR</sequence>
<proteinExistence type="predicted"/>
<reference evidence="1" key="1">
    <citation type="submission" date="2022-05" db="EMBL/GenBank/DDBJ databases">
        <title>Sphingomonas sp. strain MG17 Genome sequencing and assembly.</title>
        <authorList>
            <person name="Kim I."/>
        </authorList>
    </citation>
    <scope>NUCLEOTIDE SEQUENCE</scope>
    <source>
        <strain evidence="1">MG17</strain>
    </source>
</reference>
<organism evidence="1 2">
    <name type="scientific">Sphingomonas tagetis</name>
    <dbReference type="NCBI Taxonomy" id="2949092"/>
    <lineage>
        <taxon>Bacteria</taxon>
        <taxon>Pseudomonadati</taxon>
        <taxon>Pseudomonadota</taxon>
        <taxon>Alphaproteobacteria</taxon>
        <taxon>Sphingomonadales</taxon>
        <taxon>Sphingomonadaceae</taxon>
        <taxon>Sphingomonas</taxon>
    </lineage>
</organism>
<evidence type="ECO:0000313" key="1">
    <source>
        <dbReference type="EMBL" id="MCP3732008.1"/>
    </source>
</evidence>